<dbReference type="EMBL" id="LJCO01000082">
    <property type="protein sequence ID" value="KPV42134.1"/>
    <property type="molecule type" value="Genomic_DNA"/>
</dbReference>
<reference evidence="1 2" key="1">
    <citation type="submission" date="2015-09" db="EMBL/GenBank/DDBJ databases">
        <title>Draft genome sequence of Alicyclobacillus ferrooxydans DSM 22381.</title>
        <authorList>
            <person name="Hemp J."/>
        </authorList>
    </citation>
    <scope>NUCLEOTIDE SEQUENCE [LARGE SCALE GENOMIC DNA]</scope>
    <source>
        <strain evidence="1 2">TC-34</strain>
    </source>
</reference>
<dbReference type="InterPro" id="IPR003737">
    <property type="entry name" value="GlcNAc_PI_deacetylase-related"/>
</dbReference>
<dbReference type="GO" id="GO:0016811">
    <property type="term" value="F:hydrolase activity, acting on carbon-nitrogen (but not peptide) bonds, in linear amides"/>
    <property type="evidence" value="ECO:0007669"/>
    <property type="project" value="TreeGrafter"/>
</dbReference>
<dbReference type="InterPro" id="IPR024078">
    <property type="entry name" value="LmbE-like_dom_sf"/>
</dbReference>
<evidence type="ECO:0008006" key="3">
    <source>
        <dbReference type="Google" id="ProtNLM"/>
    </source>
</evidence>
<dbReference type="Pfam" id="PF02585">
    <property type="entry name" value="PIG-L"/>
    <property type="match status" value="1"/>
</dbReference>
<gene>
    <name evidence="1" type="ORF">AN477_18970</name>
</gene>
<organism evidence="1 2">
    <name type="scientific">Alicyclobacillus ferrooxydans</name>
    <dbReference type="NCBI Taxonomy" id="471514"/>
    <lineage>
        <taxon>Bacteria</taxon>
        <taxon>Bacillati</taxon>
        <taxon>Bacillota</taxon>
        <taxon>Bacilli</taxon>
        <taxon>Bacillales</taxon>
        <taxon>Alicyclobacillaceae</taxon>
        <taxon>Alicyclobacillus</taxon>
    </lineage>
</organism>
<protein>
    <recommendedName>
        <fullName evidence="3">GlcNAc-PI de-N-acetylase</fullName>
    </recommendedName>
</protein>
<evidence type="ECO:0000313" key="1">
    <source>
        <dbReference type="EMBL" id="KPV42134.1"/>
    </source>
</evidence>
<dbReference type="Proteomes" id="UP000050482">
    <property type="component" value="Unassembled WGS sequence"/>
</dbReference>
<dbReference type="SUPFAM" id="SSF102588">
    <property type="entry name" value="LmbE-like"/>
    <property type="match status" value="1"/>
</dbReference>
<keyword evidence="2" id="KW-1185">Reference proteome</keyword>
<name>A0A0P9GNR3_9BACL</name>
<dbReference type="RefSeq" id="WP_054970758.1">
    <property type="nucleotide sequence ID" value="NZ_LJCO01000082.1"/>
</dbReference>
<dbReference type="PANTHER" id="PTHR12993:SF11">
    <property type="entry name" value="N-ACETYLGLUCOSAMINYL-PHOSPHATIDYLINOSITOL DE-N-ACETYLASE"/>
    <property type="match status" value="1"/>
</dbReference>
<proteinExistence type="predicted"/>
<accession>A0A0P9GNR3</accession>
<dbReference type="PANTHER" id="PTHR12993">
    <property type="entry name" value="N-ACETYLGLUCOSAMINYL-PHOSPHATIDYLINOSITOL DE-N-ACETYLASE-RELATED"/>
    <property type="match status" value="1"/>
</dbReference>
<dbReference type="PATRIC" id="fig|471514.4.peg.1479"/>
<comment type="caution">
    <text evidence="1">The sequence shown here is derived from an EMBL/GenBank/DDBJ whole genome shotgun (WGS) entry which is preliminary data.</text>
</comment>
<dbReference type="OrthoDB" id="9790023at2"/>
<dbReference type="Gene3D" id="3.40.50.10320">
    <property type="entry name" value="LmbE-like"/>
    <property type="match status" value="1"/>
</dbReference>
<dbReference type="STRING" id="471514.AN477_18970"/>
<dbReference type="AlphaFoldDB" id="A0A0P9GNR3"/>
<sequence length="233" mass="26535">MESLSYENQRVLVLSPHADDETLGCGGVVQKYVAAGSSVRVVVASFVKGTYRRFHKHQETYTFYSGDVRYRELKEAMSVLGITDYTILFEDDDVAIQYHSLLDTRPRAELTAAIENHIHDFHPTVLFIPSQTKHQDHLALHDASITAARPYFWQGTVIAYETDGETEFSPNLYVSLPDDIMQTKLKAIRCYKTQLSTHPHPVSEQTLMAKAQFRGQYIYATYAEAFQVIRLHG</sequence>
<evidence type="ECO:0000313" key="2">
    <source>
        <dbReference type="Proteomes" id="UP000050482"/>
    </source>
</evidence>